<dbReference type="InterPro" id="IPR036188">
    <property type="entry name" value="FAD/NAD-bd_sf"/>
</dbReference>
<dbReference type="AlphaFoldDB" id="A0A430R9K8"/>
<sequence length="88" mass="9763">VYVGATGREGWQEGVDLYGLRWLADYAHERFPLLAGARFREALWGYRPVGELFVGEVERGVLAAVGHGRNGILLAPWTAKRILELLGV</sequence>
<dbReference type="EMBL" id="PELP01000197">
    <property type="protein sequence ID" value="RTH04048.1"/>
    <property type="molecule type" value="Genomic_DNA"/>
</dbReference>
<dbReference type="Gene3D" id="3.30.9.10">
    <property type="entry name" value="D-Amino Acid Oxidase, subunit A, domain 2"/>
    <property type="match status" value="1"/>
</dbReference>
<comment type="caution">
    <text evidence="2">The sequence shown here is derived from an EMBL/GenBank/DDBJ whole genome shotgun (WGS) entry which is preliminary data.</text>
</comment>
<name>A0A430R9K8_THESC</name>
<evidence type="ECO:0000313" key="3">
    <source>
        <dbReference type="Proteomes" id="UP000286734"/>
    </source>
</evidence>
<feature type="domain" description="FAD dependent oxidoreductase" evidence="1">
    <location>
        <begin position="1"/>
        <end position="84"/>
    </location>
</feature>
<dbReference type="Pfam" id="PF01266">
    <property type="entry name" value="DAO"/>
    <property type="match status" value="1"/>
</dbReference>
<dbReference type="Gene3D" id="3.50.50.60">
    <property type="entry name" value="FAD/NAD(P)-binding domain"/>
    <property type="match status" value="1"/>
</dbReference>
<dbReference type="RefSeq" id="WP_126200422.1">
    <property type="nucleotide sequence ID" value="NZ_PELP01000197.1"/>
</dbReference>
<organism evidence="2 3">
    <name type="scientific">Thermus scotoductus</name>
    <dbReference type="NCBI Taxonomy" id="37636"/>
    <lineage>
        <taxon>Bacteria</taxon>
        <taxon>Thermotogati</taxon>
        <taxon>Deinococcota</taxon>
        <taxon>Deinococci</taxon>
        <taxon>Thermales</taxon>
        <taxon>Thermaceae</taxon>
        <taxon>Thermus</taxon>
    </lineage>
</organism>
<protein>
    <submittedName>
        <fullName evidence="2">Oxidoreductase</fullName>
    </submittedName>
</protein>
<dbReference type="Proteomes" id="UP000286734">
    <property type="component" value="Unassembled WGS sequence"/>
</dbReference>
<evidence type="ECO:0000313" key="2">
    <source>
        <dbReference type="EMBL" id="RTH04048.1"/>
    </source>
</evidence>
<proteinExistence type="predicted"/>
<evidence type="ECO:0000259" key="1">
    <source>
        <dbReference type="Pfam" id="PF01266"/>
    </source>
</evidence>
<accession>A0A430R9K8</accession>
<feature type="non-terminal residue" evidence="2">
    <location>
        <position position="1"/>
    </location>
</feature>
<gene>
    <name evidence="2" type="ORF">CSW47_07400</name>
</gene>
<dbReference type="InterPro" id="IPR006076">
    <property type="entry name" value="FAD-dep_OxRdtase"/>
</dbReference>
<dbReference type="SUPFAM" id="SSF54373">
    <property type="entry name" value="FAD-linked reductases, C-terminal domain"/>
    <property type="match status" value="1"/>
</dbReference>
<reference evidence="2 3" key="1">
    <citation type="journal article" date="2019" name="Extremophiles">
        <title>Biogeography of thermophiles and predominance of Thermus scotoductus in domestic water heaters.</title>
        <authorList>
            <person name="Wilpiszeski R.L."/>
            <person name="Zhang Z."/>
            <person name="House C.H."/>
        </authorList>
    </citation>
    <scope>NUCLEOTIDE SEQUENCE [LARGE SCALE GENOMIC DNA]</scope>
    <source>
        <strain evidence="2 3">34_S34</strain>
    </source>
</reference>